<gene>
    <name evidence="6" type="ORF">E5982_06570</name>
</gene>
<dbReference type="GO" id="GO:0046872">
    <property type="term" value="F:metal ion binding"/>
    <property type="evidence" value="ECO:0007669"/>
    <property type="project" value="UniProtKB-KW"/>
</dbReference>
<dbReference type="RefSeq" id="WP_136845874.1">
    <property type="nucleotide sequence ID" value="NZ_CANSOV010000020.1"/>
</dbReference>
<keyword evidence="2" id="KW-0479">Metal-binding</keyword>
<dbReference type="SUPFAM" id="SSF53187">
    <property type="entry name" value="Zn-dependent exopeptidases"/>
    <property type="match status" value="1"/>
</dbReference>
<keyword evidence="7" id="KW-1185">Reference proteome</keyword>
<evidence type="ECO:0000256" key="2">
    <source>
        <dbReference type="ARBA" id="ARBA00022723"/>
    </source>
</evidence>
<dbReference type="CDD" id="cd06253">
    <property type="entry name" value="M14_ASTE_ASPA-like"/>
    <property type="match status" value="1"/>
</dbReference>
<dbReference type="Gene3D" id="3.40.630.10">
    <property type="entry name" value="Zn peptidases"/>
    <property type="match status" value="1"/>
</dbReference>
<feature type="domain" description="Succinylglutamate desuccinylase/Aspartoacylase catalytic" evidence="5">
    <location>
        <begin position="32"/>
        <end position="125"/>
    </location>
</feature>
<keyword evidence="4" id="KW-0862">Zinc</keyword>
<name>A0A4T9T6U2_9ACTN</name>
<dbReference type="Proteomes" id="UP000309454">
    <property type="component" value="Unassembled WGS sequence"/>
</dbReference>
<dbReference type="AlphaFoldDB" id="A0A4T9T6U2"/>
<comment type="caution">
    <text evidence="6">The sequence shown here is derived from an EMBL/GenBank/DDBJ whole genome shotgun (WGS) entry which is preliminary data.</text>
</comment>
<accession>A0A4T9T6U2</accession>
<organism evidence="6 7">
    <name type="scientific">Parvibacter caecicola</name>
    <dbReference type="NCBI Taxonomy" id="747645"/>
    <lineage>
        <taxon>Bacteria</taxon>
        <taxon>Bacillati</taxon>
        <taxon>Actinomycetota</taxon>
        <taxon>Coriobacteriia</taxon>
        <taxon>Coriobacteriales</taxon>
        <taxon>Coriobacteriaceae</taxon>
        <taxon>Parvibacter</taxon>
    </lineage>
</organism>
<evidence type="ECO:0000256" key="4">
    <source>
        <dbReference type="ARBA" id="ARBA00022833"/>
    </source>
</evidence>
<dbReference type="EMBL" id="SSTM01000004">
    <property type="protein sequence ID" value="TJW10222.1"/>
    <property type="molecule type" value="Genomic_DNA"/>
</dbReference>
<evidence type="ECO:0000313" key="7">
    <source>
        <dbReference type="Proteomes" id="UP000309454"/>
    </source>
</evidence>
<evidence type="ECO:0000256" key="1">
    <source>
        <dbReference type="ARBA" id="ARBA00001947"/>
    </source>
</evidence>
<dbReference type="Pfam" id="PF24827">
    <property type="entry name" value="AstE_AspA_cat"/>
    <property type="match status" value="1"/>
</dbReference>
<dbReference type="PANTHER" id="PTHR37326:SF1">
    <property type="entry name" value="BLL3975 PROTEIN"/>
    <property type="match status" value="1"/>
</dbReference>
<evidence type="ECO:0000256" key="3">
    <source>
        <dbReference type="ARBA" id="ARBA00022801"/>
    </source>
</evidence>
<evidence type="ECO:0000259" key="5">
    <source>
        <dbReference type="Pfam" id="PF24827"/>
    </source>
</evidence>
<sequence>MHQKELFRLETPYRETLAIKGTEFGPADAPESLAVVGALRGNEIQQAYICARLVQRLQQLEEEGRITGRVKMLVIPVVNSFSMNIAHRFWPMDSTDINRMFPGYDQGETTQRIAAGLFEHIQHATYGIQLASYYLPGHFEPHVRVTNAKALDPARLRDLARMFGFRYALVKEPSPFDTTTLNYNWQVWNTYACSVYSSVTSSINERAAQFVLARILQFMEGIGAITLAEGELLAPAAETQWAREEDLVNVRTQRAGFFRPVVAVTQTVQQGDVLAEILDTDNCAVREVLVSPVSGTVFFIHESELINGETIAFKVLHASEVL</sequence>
<evidence type="ECO:0000313" key="6">
    <source>
        <dbReference type="EMBL" id="TJW10222.1"/>
    </source>
</evidence>
<comment type="cofactor">
    <cofactor evidence="1">
        <name>Zn(2+)</name>
        <dbReference type="ChEBI" id="CHEBI:29105"/>
    </cofactor>
</comment>
<dbReference type="InterPro" id="IPR053138">
    <property type="entry name" value="N-alpha-Ac-DABA_deacetylase"/>
</dbReference>
<dbReference type="PANTHER" id="PTHR37326">
    <property type="entry name" value="BLL3975 PROTEIN"/>
    <property type="match status" value="1"/>
</dbReference>
<keyword evidence="3" id="KW-0378">Hydrolase</keyword>
<reference evidence="6 7" key="1">
    <citation type="submission" date="2019-04" db="EMBL/GenBank/DDBJ databases">
        <title>Microbes associate with the intestines of laboratory mice.</title>
        <authorList>
            <person name="Navarre W."/>
            <person name="Wong E."/>
            <person name="Huang K.C."/>
            <person name="Tropini C."/>
            <person name="Ng K."/>
            <person name="Yu B."/>
        </authorList>
    </citation>
    <scope>NUCLEOTIDE SEQUENCE [LARGE SCALE GENOMIC DNA]</scope>
    <source>
        <strain evidence="6 7">NM48_B13</strain>
    </source>
</reference>
<protein>
    <submittedName>
        <fullName evidence="6">Succinylglutamate desuccinylase</fullName>
    </submittedName>
</protein>
<dbReference type="GO" id="GO:0016788">
    <property type="term" value="F:hydrolase activity, acting on ester bonds"/>
    <property type="evidence" value="ECO:0007669"/>
    <property type="project" value="InterPro"/>
</dbReference>
<dbReference type="InterPro" id="IPR055438">
    <property type="entry name" value="AstE_AspA_cat"/>
</dbReference>
<proteinExistence type="predicted"/>
<dbReference type="OrthoDB" id="9782876at2"/>